<evidence type="ECO:0000313" key="2">
    <source>
        <dbReference type="Proteomes" id="UP000265520"/>
    </source>
</evidence>
<comment type="caution">
    <text evidence="1">The sequence shown here is derived from an EMBL/GenBank/DDBJ whole genome shotgun (WGS) entry which is preliminary data.</text>
</comment>
<sequence length="59" mass="6488">VVTNVFPYGAVEIKSAGTDKVLKVNGQRLKLFHESFMPEEETIEGLSLEEPSYPPAPTP</sequence>
<reference evidence="1 2" key="1">
    <citation type="journal article" date="2018" name="Front. Plant Sci.">
        <title>Red Clover (Trifolium pratense) and Zigzag Clover (T. medium) - A Picture of Genomic Similarities and Differences.</title>
        <authorList>
            <person name="Dluhosova J."/>
            <person name="Istvanek J."/>
            <person name="Nedelnik J."/>
            <person name="Repkova J."/>
        </authorList>
    </citation>
    <scope>NUCLEOTIDE SEQUENCE [LARGE SCALE GENOMIC DNA]</scope>
    <source>
        <strain evidence="2">cv. 10/8</strain>
        <tissue evidence="1">Leaf</tissue>
    </source>
</reference>
<proteinExistence type="predicted"/>
<evidence type="ECO:0000313" key="1">
    <source>
        <dbReference type="EMBL" id="MCI59534.1"/>
    </source>
</evidence>
<accession>A0A392TG02</accession>
<protein>
    <submittedName>
        <fullName evidence="1">Uncharacterized protein</fullName>
    </submittedName>
</protein>
<feature type="non-terminal residue" evidence="1">
    <location>
        <position position="1"/>
    </location>
</feature>
<dbReference type="AlphaFoldDB" id="A0A392TG02"/>
<dbReference type="Proteomes" id="UP000265520">
    <property type="component" value="Unassembled WGS sequence"/>
</dbReference>
<name>A0A392TG02_9FABA</name>
<dbReference type="EMBL" id="LXQA010565303">
    <property type="protein sequence ID" value="MCI59534.1"/>
    <property type="molecule type" value="Genomic_DNA"/>
</dbReference>
<keyword evidence="2" id="KW-1185">Reference proteome</keyword>
<organism evidence="1 2">
    <name type="scientific">Trifolium medium</name>
    <dbReference type="NCBI Taxonomy" id="97028"/>
    <lineage>
        <taxon>Eukaryota</taxon>
        <taxon>Viridiplantae</taxon>
        <taxon>Streptophyta</taxon>
        <taxon>Embryophyta</taxon>
        <taxon>Tracheophyta</taxon>
        <taxon>Spermatophyta</taxon>
        <taxon>Magnoliopsida</taxon>
        <taxon>eudicotyledons</taxon>
        <taxon>Gunneridae</taxon>
        <taxon>Pentapetalae</taxon>
        <taxon>rosids</taxon>
        <taxon>fabids</taxon>
        <taxon>Fabales</taxon>
        <taxon>Fabaceae</taxon>
        <taxon>Papilionoideae</taxon>
        <taxon>50 kb inversion clade</taxon>
        <taxon>NPAAA clade</taxon>
        <taxon>Hologalegina</taxon>
        <taxon>IRL clade</taxon>
        <taxon>Trifolieae</taxon>
        <taxon>Trifolium</taxon>
    </lineage>
</organism>